<accession>A0AAV0BTX7</accession>
<dbReference type="GO" id="GO:0004497">
    <property type="term" value="F:monooxygenase activity"/>
    <property type="evidence" value="ECO:0007669"/>
    <property type="project" value="UniProtKB-KW"/>
</dbReference>
<proteinExistence type="inferred from homology"/>
<dbReference type="Proteomes" id="UP001153365">
    <property type="component" value="Unassembled WGS sequence"/>
</dbReference>
<comment type="cofactor">
    <cofactor evidence="3">
        <name>heme</name>
        <dbReference type="ChEBI" id="CHEBI:30413"/>
    </cofactor>
</comment>
<keyword evidence="6" id="KW-1185">Reference proteome</keyword>
<dbReference type="PANTHER" id="PTHR24305">
    <property type="entry name" value="CYTOCHROME P450"/>
    <property type="match status" value="1"/>
</dbReference>
<dbReference type="AlphaFoldDB" id="A0AAV0BTX7"/>
<evidence type="ECO:0000256" key="3">
    <source>
        <dbReference type="PIRSR" id="PIRSR602401-1"/>
    </source>
</evidence>
<reference evidence="5" key="1">
    <citation type="submission" date="2022-06" db="EMBL/GenBank/DDBJ databases">
        <authorList>
            <consortium name="SYNGENTA / RWTH Aachen University"/>
        </authorList>
    </citation>
    <scope>NUCLEOTIDE SEQUENCE</scope>
</reference>
<evidence type="ECO:0000313" key="6">
    <source>
        <dbReference type="Proteomes" id="UP001153365"/>
    </source>
</evidence>
<dbReference type="GO" id="GO:0005506">
    <property type="term" value="F:iron ion binding"/>
    <property type="evidence" value="ECO:0007669"/>
    <property type="project" value="InterPro"/>
</dbReference>
<comment type="similarity">
    <text evidence="1">Belongs to the cytochrome P450 family.</text>
</comment>
<evidence type="ECO:0000256" key="2">
    <source>
        <dbReference type="ARBA" id="ARBA00023002"/>
    </source>
</evidence>
<dbReference type="InterPro" id="IPR050121">
    <property type="entry name" value="Cytochrome_P450_monoxygenase"/>
</dbReference>
<dbReference type="Pfam" id="PF00067">
    <property type="entry name" value="p450"/>
    <property type="match status" value="1"/>
</dbReference>
<feature type="region of interest" description="Disordered" evidence="4">
    <location>
        <begin position="478"/>
        <end position="517"/>
    </location>
</feature>
<dbReference type="Gene3D" id="1.10.630.10">
    <property type="entry name" value="Cytochrome P450"/>
    <property type="match status" value="1"/>
</dbReference>
<keyword evidence="3" id="KW-0479">Metal-binding</keyword>
<dbReference type="InterPro" id="IPR002401">
    <property type="entry name" value="Cyt_P450_E_grp-I"/>
</dbReference>
<gene>
    <name evidence="5" type="ORF">PPACK8108_LOCUS24897</name>
</gene>
<feature type="non-terminal residue" evidence="5">
    <location>
        <position position="1"/>
    </location>
</feature>
<feature type="binding site" description="axial binding residue" evidence="3">
    <location>
        <position position="452"/>
    </location>
    <ligand>
        <name>heme</name>
        <dbReference type="ChEBI" id="CHEBI:30413"/>
    </ligand>
    <ligandPart>
        <name>Fe</name>
        <dbReference type="ChEBI" id="CHEBI:18248"/>
    </ligandPart>
</feature>
<dbReference type="PRINTS" id="PR00463">
    <property type="entry name" value="EP450I"/>
</dbReference>
<keyword evidence="5" id="KW-0503">Monooxygenase</keyword>
<keyword evidence="2" id="KW-0560">Oxidoreductase</keyword>
<organism evidence="5 6">
    <name type="scientific">Phakopsora pachyrhizi</name>
    <name type="common">Asian soybean rust disease fungus</name>
    <dbReference type="NCBI Taxonomy" id="170000"/>
    <lineage>
        <taxon>Eukaryota</taxon>
        <taxon>Fungi</taxon>
        <taxon>Dikarya</taxon>
        <taxon>Basidiomycota</taxon>
        <taxon>Pucciniomycotina</taxon>
        <taxon>Pucciniomycetes</taxon>
        <taxon>Pucciniales</taxon>
        <taxon>Phakopsoraceae</taxon>
        <taxon>Phakopsora</taxon>
    </lineage>
</organism>
<evidence type="ECO:0000256" key="4">
    <source>
        <dbReference type="SAM" id="MobiDB-lite"/>
    </source>
</evidence>
<dbReference type="InterPro" id="IPR001128">
    <property type="entry name" value="Cyt_P450"/>
</dbReference>
<comment type="caution">
    <text evidence="5">The sequence shown here is derived from an EMBL/GenBank/DDBJ whole genome shotgun (WGS) entry which is preliminary data.</text>
</comment>
<dbReference type="CDD" id="cd11069">
    <property type="entry name" value="CYP_FUM15-like"/>
    <property type="match status" value="1"/>
</dbReference>
<name>A0AAV0BTX7_PHAPC</name>
<sequence>SVLPRLPGPPSPSFLLGNFLETLQAESGLTYEAWFNKYGPVIRYHSICGSIGLSTVDPVALKHILVKKAYDYPKPEHLRNEMIKLVGLGLLLSEGDDHKRQRKLLNPTFSPGQLRDLTPVVFKIAHKLSSKWSELLSKNGEKSKGYVLIDTLPWMNRVALDIIGLAGFGHNFESLEHFGKSELANAFHAITQTDFELSKLGGISIFLMNFFRNIPILYDLLYHERAKAKAHSLRVMERETKKLLVKAQNKEAGKDFISVLASANKAEEGTRDKMDDGELMGQMTTFLFAGHETTASALTWQLWILAKHPQVQTKLREELLDAIEHRDASAEAEGIPLSMNDLLSLPYLNAFVREGMRLYPPVFATARVASHDDQIPLSKPVLTRTGEIVDRLDIRAGEMITIPIYSFNRSKEIFGESCLEFDPERWLQEDSKNSGVGLMGGLLSFLSGPRACIGYKFALIEMKAILLVLVTKFKFQERDEGGGPNFEQRGPLVMKPRPRGENEGGKMPLRVSLISKN</sequence>
<dbReference type="InterPro" id="IPR036396">
    <property type="entry name" value="Cyt_P450_sf"/>
</dbReference>
<evidence type="ECO:0000256" key="1">
    <source>
        <dbReference type="ARBA" id="ARBA00010617"/>
    </source>
</evidence>
<evidence type="ECO:0000313" key="5">
    <source>
        <dbReference type="EMBL" id="CAH7689761.1"/>
    </source>
</evidence>
<dbReference type="PRINTS" id="PR00385">
    <property type="entry name" value="P450"/>
</dbReference>
<keyword evidence="3" id="KW-0408">Iron</keyword>
<dbReference type="GO" id="GO:0016705">
    <property type="term" value="F:oxidoreductase activity, acting on paired donors, with incorporation or reduction of molecular oxygen"/>
    <property type="evidence" value="ECO:0007669"/>
    <property type="project" value="InterPro"/>
</dbReference>
<keyword evidence="3" id="KW-0349">Heme</keyword>
<dbReference type="GO" id="GO:0020037">
    <property type="term" value="F:heme binding"/>
    <property type="evidence" value="ECO:0007669"/>
    <property type="project" value="InterPro"/>
</dbReference>
<dbReference type="PANTHER" id="PTHR24305:SF166">
    <property type="entry name" value="CYTOCHROME P450 12A4, MITOCHONDRIAL-RELATED"/>
    <property type="match status" value="1"/>
</dbReference>
<dbReference type="EMBL" id="CALTRL010006128">
    <property type="protein sequence ID" value="CAH7689761.1"/>
    <property type="molecule type" value="Genomic_DNA"/>
</dbReference>
<protein>
    <submittedName>
        <fullName evidence="5">Cytochrome P450 monooxygenase</fullName>
    </submittedName>
</protein>
<dbReference type="SUPFAM" id="SSF48264">
    <property type="entry name" value="Cytochrome P450"/>
    <property type="match status" value="1"/>
</dbReference>